<keyword evidence="2" id="KW-0503">Monooxygenase</keyword>
<dbReference type="GO" id="GO:0004497">
    <property type="term" value="F:monooxygenase activity"/>
    <property type="evidence" value="ECO:0007669"/>
    <property type="project" value="UniProtKB-KW"/>
</dbReference>
<dbReference type="InterPro" id="IPR036188">
    <property type="entry name" value="FAD/NAD-bd_sf"/>
</dbReference>
<evidence type="ECO:0000313" key="3">
    <source>
        <dbReference type="Proteomes" id="UP001575652"/>
    </source>
</evidence>
<dbReference type="RefSeq" id="WP_373971935.1">
    <property type="nucleotide sequence ID" value="NZ_JBHDLJ010000006.1"/>
</dbReference>
<dbReference type="PANTHER" id="PTHR46865">
    <property type="entry name" value="OXIDOREDUCTASE-RELATED"/>
    <property type="match status" value="1"/>
</dbReference>
<accession>A0ABV4UP71</accession>
<name>A0ABV4UP71_9MICC</name>
<dbReference type="Proteomes" id="UP001575652">
    <property type="component" value="Unassembled WGS sequence"/>
</dbReference>
<dbReference type="SUPFAM" id="SSF51905">
    <property type="entry name" value="FAD/NAD(P)-binding domain"/>
    <property type="match status" value="1"/>
</dbReference>
<dbReference type="PRINTS" id="PR00420">
    <property type="entry name" value="RNGMNOXGNASE"/>
</dbReference>
<organism evidence="2 3">
    <name type="scientific">Arthrobacter halodurans</name>
    <dbReference type="NCBI Taxonomy" id="516699"/>
    <lineage>
        <taxon>Bacteria</taxon>
        <taxon>Bacillati</taxon>
        <taxon>Actinomycetota</taxon>
        <taxon>Actinomycetes</taxon>
        <taxon>Micrococcales</taxon>
        <taxon>Micrococcaceae</taxon>
        <taxon>Arthrobacter</taxon>
    </lineage>
</organism>
<evidence type="ECO:0000313" key="2">
    <source>
        <dbReference type="EMBL" id="MFB0834763.1"/>
    </source>
</evidence>
<proteinExistence type="predicted"/>
<dbReference type="EMBL" id="JBHDLJ010000006">
    <property type="protein sequence ID" value="MFB0834763.1"/>
    <property type="molecule type" value="Genomic_DNA"/>
</dbReference>
<dbReference type="Gene3D" id="3.50.50.60">
    <property type="entry name" value="FAD/NAD(P)-binding domain"/>
    <property type="match status" value="1"/>
</dbReference>
<dbReference type="PANTHER" id="PTHR46865:SF8">
    <property type="entry name" value="POSSIBLE OXIDOREDUCTASE"/>
    <property type="match status" value="1"/>
</dbReference>
<reference evidence="2 3" key="1">
    <citation type="submission" date="2024-09" db="EMBL/GenBank/DDBJ databases">
        <authorList>
            <person name="Salinas-Garcia M.A."/>
            <person name="Prieme A."/>
        </authorList>
    </citation>
    <scope>NUCLEOTIDE SEQUENCE [LARGE SCALE GENOMIC DNA]</scope>
    <source>
        <strain evidence="2 3">DSM 21081</strain>
    </source>
</reference>
<sequence length="426" mass="44800">MVAPTDHGQPPRRRAVVVGAGICGLAVAGLLDRAGWRVRLLERAEGPRGAGYMIDFFGPGFGTAERIGLLPGLRRRSAPYDAVRYVDSRGRTTATLRMEALLGAAGGRYLGILRPDIEAALREWLPPGVEVVQGARVVGAEPGRLPARAGDAGVPAAAVLTDGTRIEAELLVGADGIHSAVRRAVFGPEDGFLLRLGFHAAGFVFSDPPIAARLGRDVALTDSLRRQVGLYGLPGGRVAAFAVEATGEPAAPRDPRAALRERYRGLGWMVPEVMGHVPDDVYYDVVAQALVPRWHHGRTVLAGDAAHAVSLLAGQGASLALAGAEVLAERLGAHGQDLGAGLAAYERDWRPVVGRHQAAGRRSAAFFVPPGPLSRWARRHAVRALRGGPLSRLVAHAAFATGGWRSGAPRCPPTWPAAGARATDRA</sequence>
<gene>
    <name evidence="2" type="ORF">ACETWP_09205</name>
</gene>
<dbReference type="InterPro" id="IPR002938">
    <property type="entry name" value="FAD-bd"/>
</dbReference>
<dbReference type="Gene3D" id="3.30.9.10">
    <property type="entry name" value="D-Amino Acid Oxidase, subunit A, domain 2"/>
    <property type="match status" value="1"/>
</dbReference>
<evidence type="ECO:0000259" key="1">
    <source>
        <dbReference type="Pfam" id="PF01494"/>
    </source>
</evidence>
<protein>
    <submittedName>
        <fullName evidence="2">FAD-dependent monooxygenase</fullName>
    </submittedName>
</protein>
<keyword evidence="2" id="KW-0560">Oxidoreductase</keyword>
<keyword evidence="3" id="KW-1185">Reference proteome</keyword>
<feature type="domain" description="FAD-binding" evidence="1">
    <location>
        <begin position="15"/>
        <end position="353"/>
    </location>
</feature>
<dbReference type="Pfam" id="PF01494">
    <property type="entry name" value="FAD_binding_3"/>
    <property type="match status" value="1"/>
</dbReference>
<comment type="caution">
    <text evidence="2">The sequence shown here is derived from an EMBL/GenBank/DDBJ whole genome shotgun (WGS) entry which is preliminary data.</text>
</comment>
<dbReference type="InterPro" id="IPR051704">
    <property type="entry name" value="FAD_aromatic-hydroxylase"/>
</dbReference>